<evidence type="ECO:0000256" key="3">
    <source>
        <dbReference type="ARBA" id="ARBA00022679"/>
    </source>
</evidence>
<proteinExistence type="predicted"/>
<evidence type="ECO:0000256" key="2">
    <source>
        <dbReference type="ARBA" id="ARBA00013184"/>
    </source>
</evidence>
<organism evidence="14 15">
    <name type="scientific">Cyclotella cryptica</name>
    <dbReference type="NCBI Taxonomy" id="29204"/>
    <lineage>
        <taxon>Eukaryota</taxon>
        <taxon>Sar</taxon>
        <taxon>Stramenopiles</taxon>
        <taxon>Ochrophyta</taxon>
        <taxon>Bacillariophyta</taxon>
        <taxon>Coscinodiscophyceae</taxon>
        <taxon>Thalassiosirophycidae</taxon>
        <taxon>Stephanodiscales</taxon>
        <taxon>Stephanodiscaceae</taxon>
        <taxon>Cyclotella</taxon>
    </lineage>
</organism>
<keyword evidence="10" id="KW-0539">Nucleus</keyword>
<feature type="region of interest" description="Disordered" evidence="12">
    <location>
        <begin position="82"/>
        <end position="121"/>
    </location>
</feature>
<keyword evidence="3" id="KW-0808">Transferase</keyword>
<dbReference type="Pfam" id="PF02135">
    <property type="entry name" value="zf-TAZ"/>
    <property type="match status" value="1"/>
</dbReference>
<dbReference type="InterPro" id="IPR000197">
    <property type="entry name" value="Znf_TAZ"/>
</dbReference>
<dbReference type="GO" id="GO:0005634">
    <property type="term" value="C:nucleus"/>
    <property type="evidence" value="ECO:0007669"/>
    <property type="project" value="UniProtKB-SubCell"/>
</dbReference>
<reference evidence="14 15" key="1">
    <citation type="journal article" date="2020" name="G3 (Bethesda)">
        <title>Improved Reference Genome for Cyclotella cryptica CCMP332, a Model for Cell Wall Morphogenesis, Salinity Adaptation, and Lipid Production in Diatoms (Bacillariophyta).</title>
        <authorList>
            <person name="Roberts W.R."/>
            <person name="Downey K.M."/>
            <person name="Ruck E.C."/>
            <person name="Traller J.C."/>
            <person name="Alverson A.J."/>
        </authorList>
    </citation>
    <scope>NUCLEOTIDE SEQUENCE [LARGE SCALE GENOMIC DNA]</scope>
    <source>
        <strain evidence="14 15">CCMP332</strain>
    </source>
</reference>
<keyword evidence="6" id="KW-0862">Zinc</keyword>
<evidence type="ECO:0000256" key="10">
    <source>
        <dbReference type="ARBA" id="ARBA00023242"/>
    </source>
</evidence>
<dbReference type="Gene3D" id="6.10.140.530">
    <property type="match status" value="1"/>
</dbReference>
<dbReference type="Proteomes" id="UP001516023">
    <property type="component" value="Unassembled WGS sequence"/>
</dbReference>
<dbReference type="SMART" id="SM00551">
    <property type="entry name" value="ZnF_TAZ"/>
    <property type="match status" value="1"/>
</dbReference>
<dbReference type="PANTHER" id="PTHR13808">
    <property type="entry name" value="CBP/P300-RELATED"/>
    <property type="match status" value="1"/>
</dbReference>
<evidence type="ECO:0000313" key="15">
    <source>
        <dbReference type="Proteomes" id="UP001516023"/>
    </source>
</evidence>
<evidence type="ECO:0000256" key="4">
    <source>
        <dbReference type="ARBA" id="ARBA00022723"/>
    </source>
</evidence>
<name>A0ABD3QWQ9_9STRA</name>
<dbReference type="PROSITE" id="PS50134">
    <property type="entry name" value="ZF_TAZ"/>
    <property type="match status" value="1"/>
</dbReference>
<evidence type="ECO:0000256" key="12">
    <source>
        <dbReference type="SAM" id="MobiDB-lite"/>
    </source>
</evidence>
<sequence>MAPGGRDKAVHDAVWDEHFQAFKAYYEAHGVYPQKKNDNEKLARWVYKQRCRAKKNRLCARRIALLNSLNFDWGFPLPSAKLRRDPVDPRRDAAVSRRDHDAVDKHDADARTDAKVGSRASRGRPDFRFKVRIPSYYEEIPEVGKDSFSCNEAITEDALNETKGEEHGKAGTSECTNTIPDGSAALDDYAERAKHHKDFISALEKYGSNAGSEEGTVAWHAMAKELKWHIKDVKVYAYSYFKALTEGNLQAGGSNNSDTEDNATHEASGIQSSWTRDELILLDSLMLKYCKSLNDLNHVHGDRNSSGSSYLIRNPSAWENIAANLPGKTSKECYEMGTLRLRTLDINNKVEDRHLTADSRTSNLLNPREEMSQSKISTMQNVAEVGHSKDDDLRTVASKQHRLLVLRHSSQCQAEDGKCSKYAQCAEMRVLWQHMSNCREGNCAVKYCKSSRNILRHYLNCREDCETCAPLRDSSSNVLVGDFF</sequence>
<dbReference type="InterPro" id="IPR001005">
    <property type="entry name" value="SANT/Myb"/>
</dbReference>
<comment type="subcellular location">
    <subcellularLocation>
        <location evidence="1">Nucleus</location>
    </subcellularLocation>
</comment>
<dbReference type="GO" id="GO:0004402">
    <property type="term" value="F:histone acetyltransferase activity"/>
    <property type="evidence" value="ECO:0007669"/>
    <property type="project" value="UniProtKB-ARBA"/>
</dbReference>
<feature type="region of interest" description="Disordered" evidence="12">
    <location>
        <begin position="249"/>
        <end position="269"/>
    </location>
</feature>
<gene>
    <name evidence="14" type="ORF">HJC23_008510</name>
</gene>
<dbReference type="Gene3D" id="1.20.1020.10">
    <property type="entry name" value="TAZ domain"/>
    <property type="match status" value="1"/>
</dbReference>
<evidence type="ECO:0000256" key="6">
    <source>
        <dbReference type="ARBA" id="ARBA00022833"/>
    </source>
</evidence>
<keyword evidence="5" id="KW-0863">Zinc-finger</keyword>
<evidence type="ECO:0000256" key="11">
    <source>
        <dbReference type="ARBA" id="ARBA00048017"/>
    </source>
</evidence>
<evidence type="ECO:0000256" key="7">
    <source>
        <dbReference type="ARBA" id="ARBA00022853"/>
    </source>
</evidence>
<feature type="compositionally biased region" description="Basic and acidic residues" evidence="12">
    <location>
        <begin position="82"/>
        <end position="116"/>
    </location>
</feature>
<evidence type="ECO:0000256" key="1">
    <source>
        <dbReference type="ARBA" id="ARBA00004123"/>
    </source>
</evidence>
<feature type="domain" description="TAZ-type" evidence="13">
    <location>
        <begin position="390"/>
        <end position="471"/>
    </location>
</feature>
<dbReference type="PANTHER" id="PTHR13808:SF1">
    <property type="entry name" value="HISTONE ACETYLTRANSFERASE"/>
    <property type="match status" value="1"/>
</dbReference>
<dbReference type="Gene3D" id="1.10.10.60">
    <property type="entry name" value="Homeodomain-like"/>
    <property type="match status" value="1"/>
</dbReference>
<dbReference type="CDD" id="cd00167">
    <property type="entry name" value="SANT"/>
    <property type="match status" value="1"/>
</dbReference>
<dbReference type="EC" id="2.3.1.48" evidence="2"/>
<protein>
    <recommendedName>
        <fullName evidence="2">histone acetyltransferase</fullName>
        <ecNumber evidence="2">2.3.1.48</ecNumber>
    </recommendedName>
</protein>
<evidence type="ECO:0000256" key="8">
    <source>
        <dbReference type="ARBA" id="ARBA00023015"/>
    </source>
</evidence>
<dbReference type="InterPro" id="IPR013178">
    <property type="entry name" value="Histone_AcTrfase_Rtt109/CBP"/>
</dbReference>
<dbReference type="GO" id="GO:0008270">
    <property type="term" value="F:zinc ion binding"/>
    <property type="evidence" value="ECO:0007669"/>
    <property type="project" value="UniProtKB-KW"/>
</dbReference>
<evidence type="ECO:0000256" key="9">
    <source>
        <dbReference type="ARBA" id="ARBA00023163"/>
    </source>
</evidence>
<keyword evidence="9" id="KW-0804">Transcription</keyword>
<evidence type="ECO:0000256" key="5">
    <source>
        <dbReference type="ARBA" id="ARBA00022771"/>
    </source>
</evidence>
<comment type="catalytic activity">
    <reaction evidence="11">
        <text>L-lysyl-[protein] + acetyl-CoA = N(6)-acetyl-L-lysyl-[protein] + CoA + H(+)</text>
        <dbReference type="Rhea" id="RHEA:45948"/>
        <dbReference type="Rhea" id="RHEA-COMP:9752"/>
        <dbReference type="Rhea" id="RHEA-COMP:10731"/>
        <dbReference type="ChEBI" id="CHEBI:15378"/>
        <dbReference type="ChEBI" id="CHEBI:29969"/>
        <dbReference type="ChEBI" id="CHEBI:57287"/>
        <dbReference type="ChEBI" id="CHEBI:57288"/>
        <dbReference type="ChEBI" id="CHEBI:61930"/>
        <dbReference type="EC" id="2.3.1.48"/>
    </reaction>
</comment>
<dbReference type="EMBL" id="JABMIG020000006">
    <property type="protein sequence ID" value="KAL3804695.1"/>
    <property type="molecule type" value="Genomic_DNA"/>
</dbReference>
<keyword evidence="7" id="KW-0156">Chromatin regulator</keyword>
<dbReference type="SUPFAM" id="SSF57933">
    <property type="entry name" value="TAZ domain"/>
    <property type="match status" value="1"/>
</dbReference>
<keyword evidence="4" id="KW-0479">Metal-binding</keyword>
<keyword evidence="8" id="KW-0805">Transcription regulation</keyword>
<keyword evidence="15" id="KW-1185">Reference proteome</keyword>
<dbReference type="AlphaFoldDB" id="A0ABD3QWQ9"/>
<dbReference type="Pfam" id="PF03457">
    <property type="entry name" value="HA"/>
    <property type="match status" value="1"/>
</dbReference>
<evidence type="ECO:0000259" key="13">
    <source>
        <dbReference type="PROSITE" id="PS50134"/>
    </source>
</evidence>
<evidence type="ECO:0000313" key="14">
    <source>
        <dbReference type="EMBL" id="KAL3804695.1"/>
    </source>
</evidence>
<dbReference type="InterPro" id="IPR005114">
    <property type="entry name" value="Helicase_assoc"/>
</dbReference>
<dbReference type="InterPro" id="IPR035898">
    <property type="entry name" value="TAZ_dom_sf"/>
</dbReference>
<accession>A0ABD3QWQ9</accession>
<comment type="caution">
    <text evidence="14">The sequence shown here is derived from an EMBL/GenBank/DDBJ whole genome shotgun (WGS) entry which is preliminary data.</text>
</comment>